<proteinExistence type="predicted"/>
<dbReference type="InterPro" id="IPR018289">
    <property type="entry name" value="MULE_transposase_dom"/>
</dbReference>
<keyword evidence="3" id="KW-1185">Reference proteome</keyword>
<gene>
    <name evidence="2" type="ORF">Ddye_014304</name>
</gene>
<dbReference type="PANTHER" id="PTHR31973:SF187">
    <property type="entry name" value="MUTATOR TRANSPOSASE MUDRA PROTEIN"/>
    <property type="match status" value="1"/>
</dbReference>
<organism evidence="2 3">
    <name type="scientific">Dipteronia dyeriana</name>
    <dbReference type="NCBI Taxonomy" id="168575"/>
    <lineage>
        <taxon>Eukaryota</taxon>
        <taxon>Viridiplantae</taxon>
        <taxon>Streptophyta</taxon>
        <taxon>Embryophyta</taxon>
        <taxon>Tracheophyta</taxon>
        <taxon>Spermatophyta</taxon>
        <taxon>Magnoliopsida</taxon>
        <taxon>eudicotyledons</taxon>
        <taxon>Gunneridae</taxon>
        <taxon>Pentapetalae</taxon>
        <taxon>rosids</taxon>
        <taxon>malvids</taxon>
        <taxon>Sapindales</taxon>
        <taxon>Sapindaceae</taxon>
        <taxon>Hippocastanoideae</taxon>
        <taxon>Acereae</taxon>
        <taxon>Dipteronia</taxon>
    </lineage>
</organism>
<name>A0AAE0CL17_9ROSI</name>
<evidence type="ECO:0000259" key="1">
    <source>
        <dbReference type="Pfam" id="PF10551"/>
    </source>
</evidence>
<sequence length="231" mass="26924">MTIRHKPNPQIPASFQRFYLSFQAQKDGYLQGYRPFIGLDGCHLKSPYEGILLCSIAIDANCGVYLITLGVVETESLDSWRWFLEFLYRHVGVYESREVCFMTDCQKGTIPTLAEVWPNYNSRFCGRHILQNMMSRFKVDYLTIQFWHAANSSNLPEFLEAMEAIKATSEAAHLYLTRIPLESWTIHKFDTICKTDHNTNSVVEAFNSWLNKFRTLPMLTLMEKVRQKIMK</sequence>
<dbReference type="AlphaFoldDB" id="A0AAE0CL17"/>
<dbReference type="Proteomes" id="UP001280121">
    <property type="component" value="Unassembled WGS sequence"/>
</dbReference>
<evidence type="ECO:0000313" key="2">
    <source>
        <dbReference type="EMBL" id="KAK2654448.1"/>
    </source>
</evidence>
<dbReference type="PANTHER" id="PTHR31973">
    <property type="entry name" value="POLYPROTEIN, PUTATIVE-RELATED"/>
    <property type="match status" value="1"/>
</dbReference>
<evidence type="ECO:0000313" key="3">
    <source>
        <dbReference type="Proteomes" id="UP001280121"/>
    </source>
</evidence>
<dbReference type="EMBL" id="JANJYI010000004">
    <property type="protein sequence ID" value="KAK2654448.1"/>
    <property type="molecule type" value="Genomic_DNA"/>
</dbReference>
<accession>A0AAE0CL17</accession>
<protein>
    <recommendedName>
        <fullName evidence="1">MULE transposase domain-containing protein</fullName>
    </recommendedName>
</protein>
<comment type="caution">
    <text evidence="2">The sequence shown here is derived from an EMBL/GenBank/DDBJ whole genome shotgun (WGS) entry which is preliminary data.</text>
</comment>
<feature type="domain" description="MULE transposase" evidence="1">
    <location>
        <begin position="37"/>
        <end position="132"/>
    </location>
</feature>
<reference evidence="2" key="1">
    <citation type="journal article" date="2023" name="Plant J.">
        <title>Genome sequences and population genomics provide insights into the demographic history, inbreeding, and mutation load of two 'living fossil' tree species of Dipteronia.</title>
        <authorList>
            <person name="Feng Y."/>
            <person name="Comes H.P."/>
            <person name="Chen J."/>
            <person name="Zhu S."/>
            <person name="Lu R."/>
            <person name="Zhang X."/>
            <person name="Li P."/>
            <person name="Qiu J."/>
            <person name="Olsen K.M."/>
            <person name="Qiu Y."/>
        </authorList>
    </citation>
    <scope>NUCLEOTIDE SEQUENCE</scope>
    <source>
        <strain evidence="2">KIB01</strain>
    </source>
</reference>
<dbReference type="Pfam" id="PF10551">
    <property type="entry name" value="MULE"/>
    <property type="match status" value="1"/>
</dbReference>